<dbReference type="OrthoDB" id="5967017at2759"/>
<evidence type="ECO:0000256" key="1">
    <source>
        <dbReference type="SAM" id="MobiDB-lite"/>
    </source>
</evidence>
<organism evidence="2 3">
    <name type="scientific">Ignelater luminosus</name>
    <name type="common">Cucubano</name>
    <name type="synonym">Pyrophorus luminosus</name>
    <dbReference type="NCBI Taxonomy" id="2038154"/>
    <lineage>
        <taxon>Eukaryota</taxon>
        <taxon>Metazoa</taxon>
        <taxon>Ecdysozoa</taxon>
        <taxon>Arthropoda</taxon>
        <taxon>Hexapoda</taxon>
        <taxon>Insecta</taxon>
        <taxon>Pterygota</taxon>
        <taxon>Neoptera</taxon>
        <taxon>Endopterygota</taxon>
        <taxon>Coleoptera</taxon>
        <taxon>Polyphaga</taxon>
        <taxon>Elateriformia</taxon>
        <taxon>Elateroidea</taxon>
        <taxon>Elateridae</taxon>
        <taxon>Agrypninae</taxon>
        <taxon>Pyrophorini</taxon>
        <taxon>Ignelater</taxon>
    </lineage>
</organism>
<proteinExistence type="predicted"/>
<gene>
    <name evidence="2" type="ORF">ILUMI_26791</name>
</gene>
<keyword evidence="3" id="KW-1185">Reference proteome</keyword>
<reference evidence="2" key="1">
    <citation type="submission" date="2019-08" db="EMBL/GenBank/DDBJ databases">
        <title>The genome of the North American firefly Photinus pyralis.</title>
        <authorList>
            <consortium name="Photinus pyralis genome working group"/>
            <person name="Fallon T.R."/>
            <person name="Sander Lower S.E."/>
            <person name="Weng J.-K."/>
        </authorList>
    </citation>
    <scope>NUCLEOTIDE SEQUENCE</scope>
    <source>
        <strain evidence="2">TRF0915ILg1</strain>
        <tissue evidence="2">Whole body</tissue>
    </source>
</reference>
<dbReference type="AlphaFoldDB" id="A0A8K0C7D9"/>
<dbReference type="EMBL" id="VTPC01091183">
    <property type="protein sequence ID" value="KAF2879378.1"/>
    <property type="molecule type" value="Genomic_DNA"/>
</dbReference>
<feature type="region of interest" description="Disordered" evidence="1">
    <location>
        <begin position="198"/>
        <end position="223"/>
    </location>
</feature>
<comment type="caution">
    <text evidence="2">The sequence shown here is derived from an EMBL/GenBank/DDBJ whole genome shotgun (WGS) entry which is preliminary data.</text>
</comment>
<accession>A0A8K0C7D9</accession>
<evidence type="ECO:0000313" key="2">
    <source>
        <dbReference type="EMBL" id="KAF2879378.1"/>
    </source>
</evidence>
<sequence>MRVLLLVQQKAFDGVFDKRLKTLLPFTNKDGVIRIKTKVSNRADVNDSCYPIVSCNHEHLVVFRLILDWHRDNSHVEEVKEIGVPDANLIESSHLNRRLRYRQHLKSTLRERFSTEYLGQLKLFSAKGSPKELSVGEIVLIGNDDSKRIDWPLARITMHQRKRRSLYPLELELRSDEVSQAAGGRLLESVEEDVALVFFPGTPDPDEGEEEPVKSSEVHEQNK</sequence>
<protein>
    <recommendedName>
        <fullName evidence="4">DUF5641 domain-containing protein</fullName>
    </recommendedName>
</protein>
<name>A0A8K0C7D9_IGNLU</name>
<dbReference type="Proteomes" id="UP000801492">
    <property type="component" value="Unassembled WGS sequence"/>
</dbReference>
<evidence type="ECO:0000313" key="3">
    <source>
        <dbReference type="Proteomes" id="UP000801492"/>
    </source>
</evidence>
<evidence type="ECO:0008006" key="4">
    <source>
        <dbReference type="Google" id="ProtNLM"/>
    </source>
</evidence>
<feature type="compositionally biased region" description="Basic and acidic residues" evidence="1">
    <location>
        <begin position="211"/>
        <end position="223"/>
    </location>
</feature>